<keyword evidence="2" id="KW-1185">Reference proteome</keyword>
<reference evidence="1 2" key="1">
    <citation type="submission" date="2019-10" db="EMBL/GenBank/DDBJ databases">
        <title>Nocardioides novel species isolated from the excrement of Marmot.</title>
        <authorList>
            <person name="Zhang G."/>
        </authorList>
    </citation>
    <scope>NUCLEOTIDE SEQUENCE [LARGE SCALE GENOMIC DNA]</scope>
    <source>
        <strain evidence="2">zg-579</strain>
    </source>
</reference>
<dbReference type="PANTHER" id="PTHR38133">
    <property type="entry name" value="SLR1429 PROTEIN"/>
    <property type="match status" value="1"/>
</dbReference>
<sequence>MVHPRVPPRRGGGRAASWWARAWSRAVEEAAYDEADLVAARRLARSGRVGGIIVDVGTFVAAVEDDGGLWTTSGTVPVLDEGAREAFVETVAAEAGRVAALLAGDLPHALVEQAEDVGVELLPYGGELGATCTCEGWTDPCVHALGVLTQLGWLLEADPFVLLHLRGLPREELLARLHARSGPASADEPTATDEDTAYDAALRAARALDLLAQGHTVDHLL</sequence>
<dbReference type="Proteomes" id="UP000433406">
    <property type="component" value="Unassembled WGS sequence"/>
</dbReference>
<dbReference type="GO" id="GO:0008270">
    <property type="term" value="F:zinc ion binding"/>
    <property type="evidence" value="ECO:0007669"/>
    <property type="project" value="InterPro"/>
</dbReference>
<dbReference type="Pfam" id="PF04434">
    <property type="entry name" value="SWIM"/>
    <property type="match status" value="1"/>
</dbReference>
<organism evidence="1 2">
    <name type="scientific">Nocardioides marmotae</name>
    <dbReference type="NCBI Taxonomy" id="2663857"/>
    <lineage>
        <taxon>Bacteria</taxon>
        <taxon>Bacillati</taxon>
        <taxon>Actinomycetota</taxon>
        <taxon>Actinomycetes</taxon>
        <taxon>Propionibacteriales</taxon>
        <taxon>Nocardioidaceae</taxon>
        <taxon>Nocardioides</taxon>
    </lineage>
</organism>
<accession>A0A6I3JDQ0</accession>
<name>A0A6I3JDQ0_9ACTN</name>
<dbReference type="InterPro" id="IPR007527">
    <property type="entry name" value="Znf_SWIM"/>
</dbReference>
<protein>
    <submittedName>
        <fullName evidence="1">Uncharacterized protein</fullName>
    </submittedName>
</protein>
<comment type="caution">
    <text evidence="1">The sequence shown here is derived from an EMBL/GenBank/DDBJ whole genome shotgun (WGS) entry which is preliminary data.</text>
</comment>
<dbReference type="AlphaFoldDB" id="A0A6I3JDQ0"/>
<evidence type="ECO:0000313" key="1">
    <source>
        <dbReference type="EMBL" id="MTB96212.1"/>
    </source>
</evidence>
<gene>
    <name evidence="1" type="ORF">GGQ22_14115</name>
</gene>
<dbReference type="PROSITE" id="PS50966">
    <property type="entry name" value="ZF_SWIM"/>
    <property type="match status" value="1"/>
</dbReference>
<dbReference type="PANTHER" id="PTHR38133:SF1">
    <property type="entry name" value="SLR1429 PROTEIN"/>
    <property type="match status" value="1"/>
</dbReference>
<proteinExistence type="predicted"/>
<dbReference type="EMBL" id="WLCI01000015">
    <property type="protein sequence ID" value="MTB96212.1"/>
    <property type="molecule type" value="Genomic_DNA"/>
</dbReference>
<evidence type="ECO:0000313" key="2">
    <source>
        <dbReference type="Proteomes" id="UP000433406"/>
    </source>
</evidence>